<feature type="transmembrane region" description="Helical" evidence="6">
    <location>
        <begin position="84"/>
        <end position="105"/>
    </location>
</feature>
<feature type="compositionally biased region" description="Polar residues" evidence="5">
    <location>
        <begin position="1"/>
        <end position="20"/>
    </location>
</feature>
<gene>
    <name evidence="7" type="ORF">HMH06_07330</name>
</gene>
<dbReference type="EMBL" id="JABFOQ010000014">
    <property type="protein sequence ID" value="NOJ75639.1"/>
    <property type="molecule type" value="Genomic_DNA"/>
</dbReference>
<organism evidence="7 8">
    <name type="scientific">Empedobacter stercoris</name>
    <dbReference type="NCBI Taxonomy" id="1628248"/>
    <lineage>
        <taxon>Bacteria</taxon>
        <taxon>Pseudomonadati</taxon>
        <taxon>Bacteroidota</taxon>
        <taxon>Flavobacteriia</taxon>
        <taxon>Flavobacteriales</taxon>
        <taxon>Weeksellaceae</taxon>
        <taxon>Empedobacter</taxon>
    </lineage>
</organism>
<sequence>MMDYSSQSTQDFNQPQQSSFEDIKPKPENSLVLAIIGTILGLCSPCCIGTIVGIVAIVFANQVNTKHNIGDYTGAEQAAKNSKILAYVAIGLGVIGVIINVVMLITGGMDAYMEQYKSILENSNGN</sequence>
<evidence type="ECO:0000313" key="7">
    <source>
        <dbReference type="EMBL" id="NOJ75639.1"/>
    </source>
</evidence>
<evidence type="ECO:0000256" key="6">
    <source>
        <dbReference type="SAM" id="Phobius"/>
    </source>
</evidence>
<dbReference type="Pfam" id="PF04505">
    <property type="entry name" value="CD225"/>
    <property type="match status" value="1"/>
</dbReference>
<evidence type="ECO:0000256" key="5">
    <source>
        <dbReference type="SAM" id="MobiDB-lite"/>
    </source>
</evidence>
<proteinExistence type="predicted"/>
<keyword evidence="8" id="KW-1185">Reference proteome</keyword>
<name>A0ABX1WLW7_9FLAO</name>
<evidence type="ECO:0000256" key="4">
    <source>
        <dbReference type="ARBA" id="ARBA00023136"/>
    </source>
</evidence>
<comment type="caution">
    <text evidence="7">The sequence shown here is derived from an EMBL/GenBank/DDBJ whole genome shotgun (WGS) entry which is preliminary data.</text>
</comment>
<reference evidence="7 8" key="1">
    <citation type="submission" date="2020-05" db="EMBL/GenBank/DDBJ databases">
        <title>Tigecycline resistant gene in Empedobacter stercoris.</title>
        <authorList>
            <person name="Chen Y."/>
            <person name="Cheng Y."/>
            <person name="Zhou K."/>
        </authorList>
    </citation>
    <scope>NUCLEOTIDE SEQUENCE [LARGE SCALE GENOMIC DNA]</scope>
    <source>
        <strain evidence="7 8">ES202</strain>
    </source>
</reference>
<evidence type="ECO:0000256" key="1">
    <source>
        <dbReference type="ARBA" id="ARBA00004370"/>
    </source>
</evidence>
<feature type="region of interest" description="Disordered" evidence="5">
    <location>
        <begin position="1"/>
        <end position="23"/>
    </location>
</feature>
<keyword evidence="4 6" id="KW-0472">Membrane</keyword>
<keyword evidence="3 6" id="KW-1133">Transmembrane helix</keyword>
<dbReference type="Proteomes" id="UP000580344">
    <property type="component" value="Unassembled WGS sequence"/>
</dbReference>
<evidence type="ECO:0000313" key="8">
    <source>
        <dbReference type="Proteomes" id="UP000580344"/>
    </source>
</evidence>
<comment type="subcellular location">
    <subcellularLocation>
        <location evidence="1">Membrane</location>
    </subcellularLocation>
</comment>
<dbReference type="InterPro" id="IPR007593">
    <property type="entry name" value="CD225/Dispanin_fam"/>
</dbReference>
<dbReference type="PANTHER" id="PTHR14948">
    <property type="entry name" value="NG5"/>
    <property type="match status" value="1"/>
</dbReference>
<dbReference type="PANTHER" id="PTHR14948:SF25">
    <property type="entry name" value="DUF4190 DOMAIN-CONTAINING PROTEIN"/>
    <property type="match status" value="1"/>
</dbReference>
<keyword evidence="2 6" id="KW-0812">Transmembrane</keyword>
<evidence type="ECO:0000256" key="2">
    <source>
        <dbReference type="ARBA" id="ARBA00022692"/>
    </source>
</evidence>
<feature type="transmembrane region" description="Helical" evidence="6">
    <location>
        <begin position="31"/>
        <end position="63"/>
    </location>
</feature>
<dbReference type="InterPro" id="IPR051423">
    <property type="entry name" value="CD225/Dispanin"/>
</dbReference>
<accession>A0ABX1WLW7</accession>
<evidence type="ECO:0000256" key="3">
    <source>
        <dbReference type="ARBA" id="ARBA00022989"/>
    </source>
</evidence>
<protein>
    <submittedName>
        <fullName evidence="7">CD225/dispanin family protein</fullName>
    </submittedName>
</protein>